<dbReference type="OrthoDB" id="517096at2"/>
<dbReference type="RefSeq" id="WP_095723234.1">
    <property type="nucleotide sequence ID" value="NZ_NTFS01000237.1"/>
</dbReference>
<dbReference type="EMBL" id="NTFS01000237">
    <property type="protein sequence ID" value="PAX52450.1"/>
    <property type="molecule type" value="Genomic_DNA"/>
</dbReference>
<dbReference type="Proteomes" id="UP000218238">
    <property type="component" value="Unassembled WGS sequence"/>
</dbReference>
<protein>
    <submittedName>
        <fullName evidence="1">Uncharacterized protein</fullName>
    </submittedName>
</protein>
<accession>A0A2A2TFC2</accession>
<dbReference type="AlphaFoldDB" id="A0A2A2TFC2"/>
<gene>
    <name evidence="1" type="ORF">CK510_19230</name>
</gene>
<evidence type="ECO:0000313" key="1">
    <source>
        <dbReference type="EMBL" id="PAX52450.1"/>
    </source>
</evidence>
<keyword evidence="2" id="KW-1185">Reference proteome</keyword>
<proteinExistence type="predicted"/>
<reference evidence="1 2" key="1">
    <citation type="submission" date="2017-08" db="EMBL/GenBank/DDBJ databases">
        <title>Draft genome sequence of filamentous cyanobacterium Calothrix elsteri CCALA 953.</title>
        <authorList>
            <person name="Gagunashvili A.N."/>
            <person name="Elster J."/>
            <person name="Andresson O.S."/>
        </authorList>
    </citation>
    <scope>NUCLEOTIDE SEQUENCE [LARGE SCALE GENOMIC DNA]</scope>
    <source>
        <strain evidence="1 2">CCALA 953</strain>
    </source>
</reference>
<organism evidence="1 2">
    <name type="scientific">Brunnivagina elsteri CCALA 953</name>
    <dbReference type="NCBI Taxonomy" id="987040"/>
    <lineage>
        <taxon>Bacteria</taxon>
        <taxon>Bacillati</taxon>
        <taxon>Cyanobacteriota</taxon>
        <taxon>Cyanophyceae</taxon>
        <taxon>Nostocales</taxon>
        <taxon>Calotrichaceae</taxon>
        <taxon>Brunnivagina</taxon>
    </lineage>
</organism>
<comment type="caution">
    <text evidence="1">The sequence shown here is derived from an EMBL/GenBank/DDBJ whole genome shotgun (WGS) entry which is preliminary data.</text>
</comment>
<evidence type="ECO:0000313" key="2">
    <source>
        <dbReference type="Proteomes" id="UP000218238"/>
    </source>
</evidence>
<name>A0A2A2TFC2_9CYAN</name>
<sequence>MLARQVHFSLLYKRFRVVAKDSSDKSYFIVYSKDNESGKDEFCWCRANQLLKLGSEIEGYLYPSEDSTNLPTLIVGECYSIIPSIIQIPVLHN</sequence>